<dbReference type="RefSeq" id="XP_018659753.2">
    <property type="nucleotide sequence ID" value="XM_018807052.2"/>
</dbReference>
<dbReference type="Proteomes" id="UP000054821">
    <property type="component" value="Unassembled WGS sequence"/>
</dbReference>
<evidence type="ECO:0000259" key="6">
    <source>
        <dbReference type="PROSITE" id="PS50071"/>
    </source>
</evidence>
<keyword evidence="3 4" id="KW-0539">Nucleus</keyword>
<feature type="region of interest" description="Disordered" evidence="5">
    <location>
        <begin position="94"/>
        <end position="135"/>
    </location>
</feature>
<dbReference type="AlphaFoldDB" id="A0A2P4ZKH6"/>
<keyword evidence="2 4" id="KW-0371">Homeobox</keyword>
<dbReference type="SMART" id="SM00389">
    <property type="entry name" value="HOX"/>
    <property type="match status" value="1"/>
</dbReference>
<protein>
    <submittedName>
        <fullName evidence="7">Homeobox domain-containing protein</fullName>
    </submittedName>
</protein>
<comment type="subcellular location">
    <subcellularLocation>
        <location evidence="4">Nucleus</location>
    </subcellularLocation>
</comment>
<comment type="caution">
    <text evidence="7">The sequence shown here is derived from an EMBL/GenBank/DDBJ whole genome shotgun (WGS) entry which is preliminary data.</text>
</comment>
<evidence type="ECO:0000313" key="8">
    <source>
        <dbReference type="Proteomes" id="UP000054821"/>
    </source>
</evidence>
<dbReference type="Gene3D" id="1.10.10.60">
    <property type="entry name" value="Homeodomain-like"/>
    <property type="match status" value="1"/>
</dbReference>
<dbReference type="InterPro" id="IPR009057">
    <property type="entry name" value="Homeodomain-like_sf"/>
</dbReference>
<dbReference type="GO" id="GO:0003677">
    <property type="term" value="F:DNA binding"/>
    <property type="evidence" value="ECO:0007669"/>
    <property type="project" value="UniProtKB-UniRule"/>
</dbReference>
<accession>A0A2P4ZKH6</accession>
<sequence length="387" mass="43395">MGPSTVRLASLTIKPRSFTSSSTSSFTMHHFDRHLPYSEGQATASQQIELPPIRDMIPEINMHLAVREVADPISQAHEPQERHERGSFSYYVTSPTTGRGMTQDDAEEESPRSHVPRIYRGPRHRVPRSRPLSPSERWSIPARAYSVTTGSIPPPMEMQIPSPGPRVALPILTRPQIALPSLTSEIKFEDEQPSRPRQLSRAYSYDFAMHHGPPSPIRSLERSSISSSVFSTPHYHDAAQFENQELAAPTREARTRKRRGNLPRDTTDKLRAWFDDHLSHPYPTEDEKQEFIRRTGLQMNQISNWFINARRRYLPLIKKKMAEKAAAEAKAASEALQHGQAIPSSESNFAASPAISDGTAFSATSDGTVYSAASDVTIYSDIVKREA</sequence>
<evidence type="ECO:0000256" key="2">
    <source>
        <dbReference type="ARBA" id="ARBA00023155"/>
    </source>
</evidence>
<organism evidence="7 8">
    <name type="scientific">Trichoderma gamsii</name>
    <dbReference type="NCBI Taxonomy" id="398673"/>
    <lineage>
        <taxon>Eukaryota</taxon>
        <taxon>Fungi</taxon>
        <taxon>Dikarya</taxon>
        <taxon>Ascomycota</taxon>
        <taxon>Pezizomycotina</taxon>
        <taxon>Sordariomycetes</taxon>
        <taxon>Hypocreomycetidae</taxon>
        <taxon>Hypocreales</taxon>
        <taxon>Hypocreaceae</taxon>
        <taxon>Trichoderma</taxon>
    </lineage>
</organism>
<reference evidence="7 8" key="1">
    <citation type="journal article" date="2016" name="Genome Announc.">
        <title>Draft Whole-Genome Sequence of Trichoderma gamsii T6085, a Promising Biocontrol Agent of Fusarium Head Blight on Wheat.</title>
        <authorList>
            <person name="Baroncelli R."/>
            <person name="Zapparata A."/>
            <person name="Piaggeschi G."/>
            <person name="Sarrocco S."/>
            <person name="Vannacci G."/>
        </authorList>
    </citation>
    <scope>NUCLEOTIDE SEQUENCE [LARGE SCALE GENOMIC DNA]</scope>
    <source>
        <strain evidence="7 8">T6085</strain>
    </source>
</reference>
<dbReference type="PROSITE" id="PS50071">
    <property type="entry name" value="HOMEOBOX_2"/>
    <property type="match status" value="1"/>
</dbReference>
<feature type="DNA-binding region" description="Homeobox" evidence="4">
    <location>
        <begin position="255"/>
        <end position="317"/>
    </location>
</feature>
<keyword evidence="1 4" id="KW-0238">DNA-binding</keyword>
<gene>
    <name evidence="7" type="ORF">TGAM01_v206325</name>
</gene>
<proteinExistence type="predicted"/>
<dbReference type="CDD" id="cd00086">
    <property type="entry name" value="homeodomain"/>
    <property type="match status" value="1"/>
</dbReference>
<name>A0A2P4ZKH6_9HYPO</name>
<evidence type="ECO:0000256" key="5">
    <source>
        <dbReference type="SAM" id="MobiDB-lite"/>
    </source>
</evidence>
<evidence type="ECO:0000313" key="7">
    <source>
        <dbReference type="EMBL" id="PON24817.1"/>
    </source>
</evidence>
<dbReference type="PANTHER" id="PTHR11850">
    <property type="entry name" value="HOMEOBOX PROTEIN TRANSCRIPTION FACTORS"/>
    <property type="match status" value="1"/>
</dbReference>
<dbReference type="GeneID" id="29987135"/>
<dbReference type="Pfam" id="PF05920">
    <property type="entry name" value="Homeobox_KN"/>
    <property type="match status" value="1"/>
</dbReference>
<evidence type="ECO:0000256" key="3">
    <source>
        <dbReference type="ARBA" id="ARBA00023242"/>
    </source>
</evidence>
<dbReference type="STRING" id="398673.A0A2P4ZKH6"/>
<dbReference type="GO" id="GO:0006355">
    <property type="term" value="P:regulation of DNA-templated transcription"/>
    <property type="evidence" value="ECO:0007669"/>
    <property type="project" value="InterPro"/>
</dbReference>
<evidence type="ECO:0000256" key="4">
    <source>
        <dbReference type="PROSITE-ProRule" id="PRU00108"/>
    </source>
</evidence>
<feature type="compositionally biased region" description="Basic residues" evidence="5">
    <location>
        <begin position="114"/>
        <end position="128"/>
    </location>
</feature>
<dbReference type="InterPro" id="IPR001356">
    <property type="entry name" value="HD"/>
</dbReference>
<feature type="domain" description="Homeobox" evidence="6">
    <location>
        <begin position="253"/>
        <end position="316"/>
    </location>
</feature>
<dbReference type="EMBL" id="JPDN02000021">
    <property type="protein sequence ID" value="PON24817.1"/>
    <property type="molecule type" value="Genomic_DNA"/>
</dbReference>
<keyword evidence="8" id="KW-1185">Reference proteome</keyword>
<dbReference type="InterPro" id="IPR050224">
    <property type="entry name" value="TALE_homeobox"/>
</dbReference>
<dbReference type="GO" id="GO:0005634">
    <property type="term" value="C:nucleus"/>
    <property type="evidence" value="ECO:0007669"/>
    <property type="project" value="UniProtKB-SubCell"/>
</dbReference>
<evidence type="ECO:0000256" key="1">
    <source>
        <dbReference type="ARBA" id="ARBA00023125"/>
    </source>
</evidence>
<dbReference type="InterPro" id="IPR008422">
    <property type="entry name" value="KN_HD"/>
</dbReference>
<dbReference type="SUPFAM" id="SSF46689">
    <property type="entry name" value="Homeodomain-like"/>
    <property type="match status" value="1"/>
</dbReference>